<gene>
    <name evidence="1" type="ORF">K0B96_07105</name>
</gene>
<sequence>MGATDMSVTGDVAEMQGLYGAFSFPEKLLQRIWATGEFVRDQLTTIDGQRVTIGQAGKWNLLGGPDFKGARVTIGEGSERTGDVELHLRAEDWANHRHAADPAYRNVILHVVLFPPAAGHVTRGAGGEAIPVAALLPLLHRDLESYADDAAVESLVDQPLDEALREWVGRSAEELTAMLREHAKTRWQRKVRDANRRIERLGWSEACHHAALEILGYRFNRVPMLRTAARWRLAEWVRRGVDPDVAWAAERESWSVQGVRPANHPRVRLRQYATWVRARPDWPEALISAAGRVFEGAGVEATRTFRHKNDLTARRRAWSDLVAGEAVGGTRWDNLVCDGFLPLMAARTGEDLFAPWWHWFSGDLPEGQERALRRAGVFGGRENPAAHGPLQGLLGWRLAREATSAGRGA</sequence>
<dbReference type="AlphaFoldDB" id="A0A8F9TY53"/>
<reference evidence="1" key="1">
    <citation type="submission" date="2021-08" db="EMBL/GenBank/DDBJ databases">
        <title>Genome of a novel bacterium of the phylum Verrucomicrobia, Oleiharenicola sp. KSB-15.</title>
        <authorList>
            <person name="Chung J.-H."/>
            <person name="Ahn J.-H."/>
            <person name="Yoon Y."/>
            <person name="Kim D.-Y."/>
            <person name="An S.-H."/>
            <person name="Park I."/>
            <person name="Yeon J."/>
        </authorList>
    </citation>
    <scope>NUCLEOTIDE SEQUENCE</scope>
    <source>
        <strain evidence="1">KSB-15</strain>
    </source>
</reference>
<accession>A0A8F9TY53</accession>
<dbReference type="EMBL" id="CP080507">
    <property type="protein sequence ID" value="QYM80368.1"/>
    <property type="molecule type" value="Genomic_DNA"/>
</dbReference>
<dbReference type="Proteomes" id="UP000825051">
    <property type="component" value="Chromosome"/>
</dbReference>
<organism evidence="1 2">
    <name type="scientific">Horticoccus luteus</name>
    <dbReference type="NCBI Taxonomy" id="2862869"/>
    <lineage>
        <taxon>Bacteria</taxon>
        <taxon>Pseudomonadati</taxon>
        <taxon>Verrucomicrobiota</taxon>
        <taxon>Opitutia</taxon>
        <taxon>Opitutales</taxon>
        <taxon>Opitutaceae</taxon>
        <taxon>Horticoccus</taxon>
    </lineage>
</organism>
<evidence type="ECO:0000313" key="2">
    <source>
        <dbReference type="Proteomes" id="UP000825051"/>
    </source>
</evidence>
<protein>
    <submittedName>
        <fullName evidence="1">DUF2851 family protein</fullName>
    </submittedName>
</protein>
<evidence type="ECO:0000313" key="1">
    <source>
        <dbReference type="EMBL" id="QYM80368.1"/>
    </source>
</evidence>
<name>A0A8F9TY53_9BACT</name>
<keyword evidence="2" id="KW-1185">Reference proteome</keyword>
<dbReference type="InterPro" id="IPR021272">
    <property type="entry name" value="DUF2851"/>
</dbReference>
<dbReference type="KEGG" id="ole:K0B96_07105"/>
<proteinExistence type="predicted"/>
<dbReference type="Pfam" id="PF11013">
    <property type="entry name" value="DUF2851"/>
    <property type="match status" value="1"/>
</dbReference>